<feature type="region of interest" description="Disordered" evidence="1">
    <location>
        <begin position="71"/>
        <end position="93"/>
    </location>
</feature>
<dbReference type="InterPro" id="IPR012951">
    <property type="entry name" value="BBE"/>
</dbReference>
<keyword evidence="4" id="KW-1185">Reference proteome</keyword>
<protein>
    <recommendedName>
        <fullName evidence="2">Berberine/berberine-like domain-containing protein</fullName>
    </recommendedName>
</protein>
<evidence type="ECO:0000256" key="1">
    <source>
        <dbReference type="SAM" id="MobiDB-lite"/>
    </source>
</evidence>
<dbReference type="Pfam" id="PF08031">
    <property type="entry name" value="BBE"/>
    <property type="match status" value="1"/>
</dbReference>
<dbReference type="GO" id="GO:0016491">
    <property type="term" value="F:oxidoreductase activity"/>
    <property type="evidence" value="ECO:0007669"/>
    <property type="project" value="InterPro"/>
</dbReference>
<evidence type="ECO:0000313" key="3">
    <source>
        <dbReference type="EMBL" id="KAF4618240.1"/>
    </source>
</evidence>
<dbReference type="InterPro" id="IPR016169">
    <property type="entry name" value="FAD-bd_PCMH_sub2"/>
</dbReference>
<evidence type="ECO:0000313" key="4">
    <source>
        <dbReference type="Proteomes" id="UP000521872"/>
    </source>
</evidence>
<evidence type="ECO:0000259" key="2">
    <source>
        <dbReference type="Pfam" id="PF08031"/>
    </source>
</evidence>
<name>A0A8H4VS19_9AGAR</name>
<sequence>MQERLPSLCYRRQGRYGDNYHRLQKVKDAWDPTNFFHFDQSIELTGTKNHRKNPVKHSPLHGGFVIPFAGHPDPATISRTDAGPGAGDATSQTEARWDAYSIHDPSVLRGVTNPKEIYKINGVERLKTLTS</sequence>
<gene>
    <name evidence="3" type="ORF">D9613_011689</name>
</gene>
<dbReference type="Proteomes" id="UP000521872">
    <property type="component" value="Unassembled WGS sequence"/>
</dbReference>
<feature type="domain" description="Berberine/berberine-like" evidence="2">
    <location>
        <begin position="16"/>
        <end position="43"/>
    </location>
</feature>
<reference evidence="3 4" key="1">
    <citation type="submission" date="2019-12" db="EMBL/GenBank/DDBJ databases">
        <authorList>
            <person name="Floudas D."/>
            <person name="Bentzer J."/>
            <person name="Ahren D."/>
            <person name="Johansson T."/>
            <person name="Persson P."/>
            <person name="Tunlid A."/>
        </authorList>
    </citation>
    <scope>NUCLEOTIDE SEQUENCE [LARGE SCALE GENOMIC DNA]</scope>
    <source>
        <strain evidence="3 4">CBS 102.39</strain>
    </source>
</reference>
<dbReference type="AlphaFoldDB" id="A0A8H4VS19"/>
<dbReference type="GO" id="GO:0050660">
    <property type="term" value="F:flavin adenine dinucleotide binding"/>
    <property type="evidence" value="ECO:0007669"/>
    <property type="project" value="InterPro"/>
</dbReference>
<dbReference type="EMBL" id="JAACJL010000018">
    <property type="protein sequence ID" value="KAF4618240.1"/>
    <property type="molecule type" value="Genomic_DNA"/>
</dbReference>
<proteinExistence type="predicted"/>
<comment type="caution">
    <text evidence="3">The sequence shown here is derived from an EMBL/GenBank/DDBJ whole genome shotgun (WGS) entry which is preliminary data.</text>
</comment>
<accession>A0A8H4VS19</accession>
<dbReference type="Gene3D" id="3.30.465.10">
    <property type="match status" value="1"/>
</dbReference>
<organism evidence="3 4">
    <name type="scientific">Agrocybe pediades</name>
    <dbReference type="NCBI Taxonomy" id="84607"/>
    <lineage>
        <taxon>Eukaryota</taxon>
        <taxon>Fungi</taxon>
        <taxon>Dikarya</taxon>
        <taxon>Basidiomycota</taxon>
        <taxon>Agaricomycotina</taxon>
        <taxon>Agaricomycetes</taxon>
        <taxon>Agaricomycetidae</taxon>
        <taxon>Agaricales</taxon>
        <taxon>Agaricineae</taxon>
        <taxon>Strophariaceae</taxon>
        <taxon>Agrocybe</taxon>
    </lineage>
</organism>